<dbReference type="Proteomes" id="UP000045978">
    <property type="component" value="Unassembled WGS sequence"/>
</dbReference>
<dbReference type="PANTHER" id="PTHR43300">
    <property type="entry name" value="ACETYLTRANSFERASE"/>
    <property type="match status" value="1"/>
</dbReference>
<dbReference type="NCBIfam" id="TIGR03570">
    <property type="entry name" value="NeuD_NnaD"/>
    <property type="match status" value="1"/>
</dbReference>
<comment type="similarity">
    <text evidence="1">Belongs to the transferase hexapeptide repeat family.</text>
</comment>
<evidence type="ECO:0000313" key="3">
    <source>
        <dbReference type="Proteomes" id="UP000045978"/>
    </source>
</evidence>
<dbReference type="InterPro" id="IPR011004">
    <property type="entry name" value="Trimer_LpxA-like_sf"/>
</dbReference>
<keyword evidence="2" id="KW-0012">Acyltransferase</keyword>
<protein>
    <submittedName>
        <fullName evidence="2">Acyltransferase</fullName>
    </submittedName>
</protein>
<dbReference type="RefSeq" id="WP_053838273.1">
    <property type="nucleotide sequence ID" value="NZ_CP076251.1"/>
</dbReference>
<dbReference type="PANTHER" id="PTHR43300:SF4">
    <property type="entry name" value="ACYL-[ACYL-CARRIER-PROTEIN]--UDP-N-ACETYLGLUCOSAMINE O-ACYLTRANSFERASE"/>
    <property type="match status" value="1"/>
</dbReference>
<dbReference type="InterPro" id="IPR050179">
    <property type="entry name" value="Trans_hexapeptide_repeat"/>
</dbReference>
<sequence length="222" mass="24014">MSKQPLVIFGAGDIAQLAHYYFSTDSDYEVVAFTLDADYITDSHFCGLPVVAYERLADAYPPERNAMFIALSYSKLNAIRKEKYLAAKAAGYRCASYVSSHATVLNDGRIGDNCFLLEDNTIQPFVQIGDNVTLWSGNHIGHHSNIGSHCFLASHIVVSGGVEIGEQCFIGVNATLRDHIRIGAKTVVGAGALLLGDAEQEGLYIGAATERSAVPSTRLRKI</sequence>
<dbReference type="CDD" id="cd03360">
    <property type="entry name" value="LbH_AT_putative"/>
    <property type="match status" value="1"/>
</dbReference>
<dbReference type="AlphaFoldDB" id="A0A0K2ZTK8"/>
<dbReference type="GO" id="GO:0016746">
    <property type="term" value="F:acyltransferase activity"/>
    <property type="evidence" value="ECO:0007669"/>
    <property type="project" value="UniProtKB-KW"/>
</dbReference>
<gene>
    <name evidence="2" type="ORF">XTPLMG730_2112</name>
</gene>
<dbReference type="InterPro" id="IPR020019">
    <property type="entry name" value="AcTrfase_PglD-like"/>
</dbReference>
<dbReference type="Gene3D" id="2.160.10.10">
    <property type="entry name" value="Hexapeptide repeat proteins"/>
    <property type="match status" value="1"/>
</dbReference>
<keyword evidence="2" id="KW-0808">Transferase</keyword>
<evidence type="ECO:0000256" key="1">
    <source>
        <dbReference type="ARBA" id="ARBA00007274"/>
    </source>
</evidence>
<organism evidence="2 3">
    <name type="scientific">Xanthomonas graminis pv. phlei</name>
    <dbReference type="NCBI Taxonomy" id="487906"/>
    <lineage>
        <taxon>Bacteria</taxon>
        <taxon>Pseudomonadati</taxon>
        <taxon>Pseudomonadota</taxon>
        <taxon>Gammaproteobacteria</taxon>
        <taxon>Lysobacterales</taxon>
        <taxon>Lysobacteraceae</taxon>
        <taxon>Xanthomonas</taxon>
        <taxon>Xanthomonas translucens group</taxon>
        <taxon>Xanthomonas graminis</taxon>
    </lineage>
</organism>
<evidence type="ECO:0000313" key="2">
    <source>
        <dbReference type="EMBL" id="CTP88367.1"/>
    </source>
</evidence>
<dbReference type="SUPFAM" id="SSF51161">
    <property type="entry name" value="Trimeric LpxA-like enzymes"/>
    <property type="match status" value="1"/>
</dbReference>
<accession>A0A0K2ZTK8</accession>
<dbReference type="InterPro" id="IPR001451">
    <property type="entry name" value="Hexapep"/>
</dbReference>
<proteinExistence type="inferred from homology"/>
<dbReference type="EMBL" id="CXOJ01000044">
    <property type="protein sequence ID" value="CTP88367.1"/>
    <property type="molecule type" value="Genomic_DNA"/>
</dbReference>
<name>A0A0K2ZTK8_9XANT</name>
<dbReference type="Pfam" id="PF00132">
    <property type="entry name" value="Hexapep"/>
    <property type="match status" value="2"/>
</dbReference>
<reference evidence="2 3" key="1">
    <citation type="submission" date="2015-07" db="EMBL/GenBank/DDBJ databases">
        <authorList>
            <person name="Noorani M."/>
        </authorList>
    </citation>
    <scope>NUCLEOTIDE SEQUENCE [LARGE SCALE GENOMIC DNA]</scope>
    <source>
        <strain evidence="2">LMG730</strain>
    </source>
</reference>